<keyword evidence="14" id="KW-0131">Cell cycle</keyword>
<evidence type="ECO:0000256" key="7">
    <source>
        <dbReference type="ARBA" id="ARBA00022618"/>
    </source>
</evidence>
<dbReference type="PANTHER" id="PTHR28017">
    <property type="entry name" value="DASH COMPLEX SUBUNIT DAD3"/>
    <property type="match status" value="1"/>
</dbReference>
<keyword evidence="6" id="KW-0963">Cytoplasm</keyword>
<evidence type="ECO:0000256" key="5">
    <source>
        <dbReference type="ARBA" id="ARBA00022454"/>
    </source>
</evidence>
<evidence type="ECO:0000256" key="6">
    <source>
        <dbReference type="ARBA" id="ARBA00022490"/>
    </source>
</evidence>
<evidence type="ECO:0000256" key="17">
    <source>
        <dbReference type="ARBA" id="ARBA00044305"/>
    </source>
</evidence>
<dbReference type="GO" id="GO:0042729">
    <property type="term" value="C:DASH complex"/>
    <property type="evidence" value="ECO:0007669"/>
    <property type="project" value="InterPro"/>
</dbReference>
<gene>
    <name evidence="19" type="ORF">M407DRAFT_240754</name>
</gene>
<evidence type="ECO:0000256" key="3">
    <source>
        <dbReference type="ARBA" id="ARBA00004629"/>
    </source>
</evidence>
<dbReference type="Pfam" id="PF08656">
    <property type="entry name" value="DASH_Dad3"/>
    <property type="match status" value="1"/>
</dbReference>
<proteinExistence type="inferred from homology"/>
<dbReference type="Proteomes" id="UP000054248">
    <property type="component" value="Unassembled WGS sequence"/>
</dbReference>
<keyword evidence="20" id="KW-1185">Reference proteome</keyword>
<comment type="subcellular location">
    <subcellularLocation>
        <location evidence="3">Chromosome</location>
        <location evidence="3">Centromere</location>
        <location evidence="3">Kinetochore</location>
    </subcellularLocation>
    <subcellularLocation>
        <location evidence="2">Cytoplasm</location>
        <location evidence="2">Cytoskeleton</location>
        <location evidence="2">Spindle</location>
    </subcellularLocation>
    <subcellularLocation>
        <location evidence="1">Nucleus</location>
    </subcellularLocation>
</comment>
<evidence type="ECO:0000313" key="20">
    <source>
        <dbReference type="Proteomes" id="UP000054248"/>
    </source>
</evidence>
<keyword evidence="12" id="KW-0206">Cytoskeleton</keyword>
<organism evidence="19 20">
    <name type="scientific">Tulasnella calospora MUT 4182</name>
    <dbReference type="NCBI Taxonomy" id="1051891"/>
    <lineage>
        <taxon>Eukaryota</taxon>
        <taxon>Fungi</taxon>
        <taxon>Dikarya</taxon>
        <taxon>Basidiomycota</taxon>
        <taxon>Agaricomycotina</taxon>
        <taxon>Agaricomycetes</taxon>
        <taxon>Cantharellales</taxon>
        <taxon>Tulasnellaceae</taxon>
        <taxon>Tulasnella</taxon>
    </lineage>
</organism>
<comment type="similarity">
    <text evidence="4">Belongs to the DASH complex DAD3 family.</text>
</comment>
<evidence type="ECO:0000313" key="19">
    <source>
        <dbReference type="EMBL" id="KIO34134.1"/>
    </source>
</evidence>
<keyword evidence="15" id="KW-0137">Centromere</keyword>
<evidence type="ECO:0000256" key="11">
    <source>
        <dbReference type="ARBA" id="ARBA00022838"/>
    </source>
</evidence>
<dbReference type="GO" id="GO:0005874">
    <property type="term" value="C:microtubule"/>
    <property type="evidence" value="ECO:0007669"/>
    <property type="project" value="UniProtKB-KW"/>
</dbReference>
<dbReference type="InterPro" id="IPR013965">
    <property type="entry name" value="DASH_Dad3"/>
</dbReference>
<keyword evidence="11" id="KW-0995">Kinetochore</keyword>
<protein>
    <recommendedName>
        <fullName evidence="16">DASH complex subunit DAD3</fullName>
    </recommendedName>
    <alternativeName>
        <fullName evidence="17">Outer kinetochore protein DAD3</fullName>
    </alternativeName>
</protein>
<evidence type="ECO:0000256" key="16">
    <source>
        <dbReference type="ARBA" id="ARBA00044179"/>
    </source>
</evidence>
<sequence>MSTTNGSAPPISLPILEENPYAGHPELSTLESDVLWEYAKMATLVKQLANATRNLAGEPSNDLLAKLRIVERQMGLVLTLFKASVWSTIVSAEAEQDDADRTDSGYDTVVGPSGIPRPGSRARSTVGGETITTHEDSYYDDPTPQPRYR</sequence>
<evidence type="ECO:0000256" key="18">
    <source>
        <dbReference type="SAM" id="MobiDB-lite"/>
    </source>
</evidence>
<evidence type="ECO:0000256" key="13">
    <source>
        <dbReference type="ARBA" id="ARBA00023242"/>
    </source>
</evidence>
<evidence type="ECO:0000256" key="2">
    <source>
        <dbReference type="ARBA" id="ARBA00004186"/>
    </source>
</evidence>
<accession>A0A0C3QY62</accession>
<evidence type="ECO:0000256" key="10">
    <source>
        <dbReference type="ARBA" id="ARBA00022829"/>
    </source>
</evidence>
<dbReference type="EMBL" id="KN822944">
    <property type="protein sequence ID" value="KIO34134.1"/>
    <property type="molecule type" value="Genomic_DNA"/>
</dbReference>
<dbReference type="OrthoDB" id="2443965at2759"/>
<dbReference type="GO" id="GO:0008608">
    <property type="term" value="P:attachment of spindle microtubules to kinetochore"/>
    <property type="evidence" value="ECO:0007669"/>
    <property type="project" value="InterPro"/>
</dbReference>
<reference evidence="20" key="2">
    <citation type="submission" date="2015-01" db="EMBL/GenBank/DDBJ databases">
        <title>Evolutionary Origins and Diversification of the Mycorrhizal Mutualists.</title>
        <authorList>
            <consortium name="DOE Joint Genome Institute"/>
            <consortium name="Mycorrhizal Genomics Consortium"/>
            <person name="Kohler A."/>
            <person name="Kuo A."/>
            <person name="Nagy L.G."/>
            <person name="Floudas D."/>
            <person name="Copeland A."/>
            <person name="Barry K.W."/>
            <person name="Cichocki N."/>
            <person name="Veneault-Fourrey C."/>
            <person name="LaButti K."/>
            <person name="Lindquist E.A."/>
            <person name="Lipzen A."/>
            <person name="Lundell T."/>
            <person name="Morin E."/>
            <person name="Murat C."/>
            <person name="Riley R."/>
            <person name="Ohm R."/>
            <person name="Sun H."/>
            <person name="Tunlid A."/>
            <person name="Henrissat B."/>
            <person name="Grigoriev I.V."/>
            <person name="Hibbett D.S."/>
            <person name="Martin F."/>
        </authorList>
    </citation>
    <scope>NUCLEOTIDE SEQUENCE [LARGE SCALE GENOMIC DNA]</scope>
    <source>
        <strain evidence="20">MUT 4182</strain>
    </source>
</reference>
<evidence type="ECO:0000256" key="14">
    <source>
        <dbReference type="ARBA" id="ARBA00023306"/>
    </source>
</evidence>
<dbReference type="PANTHER" id="PTHR28017:SF1">
    <property type="entry name" value="DASH COMPLEX SUBUNIT DAD3"/>
    <property type="match status" value="1"/>
</dbReference>
<evidence type="ECO:0000256" key="15">
    <source>
        <dbReference type="ARBA" id="ARBA00023328"/>
    </source>
</evidence>
<keyword evidence="8" id="KW-0493">Microtubule</keyword>
<evidence type="ECO:0000256" key="1">
    <source>
        <dbReference type="ARBA" id="ARBA00004123"/>
    </source>
</evidence>
<keyword evidence="7" id="KW-0132">Cell division</keyword>
<dbReference type="AlphaFoldDB" id="A0A0C3QY62"/>
<dbReference type="HOGENOM" id="CLU_1661559_0_0_1"/>
<evidence type="ECO:0000256" key="8">
    <source>
        <dbReference type="ARBA" id="ARBA00022701"/>
    </source>
</evidence>
<keyword evidence="13" id="KW-0539">Nucleus</keyword>
<dbReference type="STRING" id="1051891.A0A0C3QY62"/>
<evidence type="ECO:0000256" key="4">
    <source>
        <dbReference type="ARBA" id="ARBA00006277"/>
    </source>
</evidence>
<reference evidence="19 20" key="1">
    <citation type="submission" date="2014-04" db="EMBL/GenBank/DDBJ databases">
        <authorList>
            <consortium name="DOE Joint Genome Institute"/>
            <person name="Kuo A."/>
            <person name="Girlanda M."/>
            <person name="Perotto S."/>
            <person name="Kohler A."/>
            <person name="Nagy L.G."/>
            <person name="Floudas D."/>
            <person name="Copeland A."/>
            <person name="Barry K.W."/>
            <person name="Cichocki N."/>
            <person name="Veneault-Fourrey C."/>
            <person name="LaButti K."/>
            <person name="Lindquist E.A."/>
            <person name="Lipzen A."/>
            <person name="Lundell T."/>
            <person name="Morin E."/>
            <person name="Murat C."/>
            <person name="Sun H."/>
            <person name="Tunlid A."/>
            <person name="Henrissat B."/>
            <person name="Grigoriev I.V."/>
            <person name="Hibbett D.S."/>
            <person name="Martin F."/>
            <person name="Nordberg H.P."/>
            <person name="Cantor M.N."/>
            <person name="Hua S.X."/>
        </authorList>
    </citation>
    <scope>NUCLEOTIDE SEQUENCE [LARGE SCALE GENOMIC DNA]</scope>
    <source>
        <strain evidence="19 20">MUT 4182</strain>
    </source>
</reference>
<keyword evidence="9" id="KW-0498">Mitosis</keyword>
<name>A0A0C3QY62_9AGAM</name>
<keyword evidence="10" id="KW-0159">Chromosome partition</keyword>
<dbReference type="GO" id="GO:0051301">
    <property type="term" value="P:cell division"/>
    <property type="evidence" value="ECO:0007669"/>
    <property type="project" value="UniProtKB-KW"/>
</dbReference>
<evidence type="ECO:0000256" key="9">
    <source>
        <dbReference type="ARBA" id="ARBA00022776"/>
    </source>
</evidence>
<feature type="region of interest" description="Disordered" evidence="18">
    <location>
        <begin position="93"/>
        <end position="149"/>
    </location>
</feature>
<evidence type="ECO:0000256" key="12">
    <source>
        <dbReference type="ARBA" id="ARBA00023212"/>
    </source>
</evidence>
<dbReference type="GO" id="GO:0072686">
    <property type="term" value="C:mitotic spindle"/>
    <property type="evidence" value="ECO:0007669"/>
    <property type="project" value="InterPro"/>
</dbReference>
<dbReference type="GO" id="GO:0051010">
    <property type="term" value="F:microtubule plus-end binding"/>
    <property type="evidence" value="ECO:0007669"/>
    <property type="project" value="TreeGrafter"/>
</dbReference>
<keyword evidence="5" id="KW-0158">Chromosome</keyword>